<comment type="subcellular location">
    <subcellularLocation>
        <location evidence="1">Nucleus</location>
        <location evidence="1">Nucleolus</location>
    </subcellularLocation>
</comment>
<keyword evidence="1" id="KW-0690">Ribosome biogenesis</keyword>
<sequence length="131" mass="15384">MRAVYDPQNLLTVYLDAWSRRRMRSCCEASPNFIYLHRYLQPKQKEVTRILLYAAQACHPLVPPDVVEQLVRVIAQNFVTDRNSNEAMTVGLTLSVKYFPPVRLRPLKNLLRDLAEYKTFKNKNVPWLLVH</sequence>
<dbReference type="Proteomes" id="UP000887574">
    <property type="component" value="Unplaced"/>
</dbReference>
<keyword evidence="3" id="KW-1185">Reference proteome</keyword>
<proteinExistence type="inferred from homology"/>
<evidence type="ECO:0000313" key="3">
    <source>
        <dbReference type="Proteomes" id="UP000887574"/>
    </source>
</evidence>
<keyword evidence="1" id="KW-0539">Nucleus</keyword>
<accession>A0A915DZJ1</accession>
<dbReference type="Pfam" id="PF08158">
    <property type="entry name" value="SDA1_HEAT"/>
    <property type="match status" value="1"/>
</dbReference>
<dbReference type="GO" id="GO:0042273">
    <property type="term" value="P:ribosomal large subunit biogenesis"/>
    <property type="evidence" value="ECO:0007669"/>
    <property type="project" value="UniProtKB-UniRule"/>
</dbReference>
<evidence type="ECO:0000313" key="4">
    <source>
        <dbReference type="WBParaSite" id="jg24599"/>
    </source>
</evidence>
<dbReference type="GO" id="GO:0015031">
    <property type="term" value="P:protein transport"/>
    <property type="evidence" value="ECO:0007669"/>
    <property type="project" value="UniProtKB-KW"/>
</dbReference>
<keyword evidence="1" id="KW-0653">Protein transport</keyword>
<dbReference type="GO" id="GO:0005730">
    <property type="term" value="C:nucleolus"/>
    <property type="evidence" value="ECO:0007669"/>
    <property type="project" value="UniProtKB-SubCell"/>
</dbReference>
<dbReference type="PANTHER" id="PTHR12730:SF0">
    <property type="entry name" value="PROTEIN SDA1 HOMOLOG"/>
    <property type="match status" value="1"/>
</dbReference>
<dbReference type="InterPro" id="IPR027312">
    <property type="entry name" value="Sda1"/>
</dbReference>
<comment type="function">
    <text evidence="1">Required for 60S pre-ribosomal subunits export to the cytoplasm.</text>
</comment>
<dbReference type="AlphaFoldDB" id="A0A915DZJ1"/>
<evidence type="ECO:0000256" key="1">
    <source>
        <dbReference type="RuleBase" id="RU365057"/>
    </source>
</evidence>
<organism evidence="3 4">
    <name type="scientific">Ditylenchus dipsaci</name>
    <dbReference type="NCBI Taxonomy" id="166011"/>
    <lineage>
        <taxon>Eukaryota</taxon>
        <taxon>Metazoa</taxon>
        <taxon>Ecdysozoa</taxon>
        <taxon>Nematoda</taxon>
        <taxon>Chromadorea</taxon>
        <taxon>Rhabditida</taxon>
        <taxon>Tylenchina</taxon>
        <taxon>Tylenchomorpha</taxon>
        <taxon>Sphaerularioidea</taxon>
        <taxon>Anguinidae</taxon>
        <taxon>Anguininae</taxon>
        <taxon>Ditylenchus</taxon>
    </lineage>
</organism>
<evidence type="ECO:0000259" key="2">
    <source>
        <dbReference type="Pfam" id="PF08158"/>
    </source>
</evidence>
<dbReference type="WBParaSite" id="jg24599">
    <property type="protein sequence ID" value="jg24599"/>
    <property type="gene ID" value="jg24599"/>
</dbReference>
<comment type="similarity">
    <text evidence="1">Belongs to the SDA1 family.</text>
</comment>
<keyword evidence="1" id="KW-0813">Transport</keyword>
<feature type="domain" description="SDA1 N-terminal" evidence="2">
    <location>
        <begin position="34"/>
        <end position="121"/>
    </location>
</feature>
<name>A0A915DZJ1_9BILA</name>
<protein>
    <recommendedName>
        <fullName evidence="1">Protein SDA1</fullName>
    </recommendedName>
</protein>
<reference evidence="4" key="1">
    <citation type="submission" date="2022-11" db="UniProtKB">
        <authorList>
            <consortium name="WormBaseParasite"/>
        </authorList>
    </citation>
    <scope>IDENTIFICATION</scope>
</reference>
<dbReference type="InterPro" id="IPR012977">
    <property type="entry name" value="SDA1_N"/>
</dbReference>
<dbReference type="GO" id="GO:0000055">
    <property type="term" value="P:ribosomal large subunit export from nucleus"/>
    <property type="evidence" value="ECO:0007669"/>
    <property type="project" value="UniProtKB-UniRule"/>
</dbReference>
<dbReference type="PANTHER" id="PTHR12730">
    <property type="entry name" value="HSDA/SDA1-RELATED"/>
    <property type="match status" value="1"/>
</dbReference>